<comment type="caution">
    <text evidence="2">The sequence shown here is derived from an EMBL/GenBank/DDBJ whole genome shotgun (WGS) entry which is preliminary data.</text>
</comment>
<dbReference type="RefSeq" id="WP_036725782.1">
    <property type="nucleotide sequence ID" value="NZ_JAGGLV010000010.1"/>
</dbReference>
<keyword evidence="3" id="KW-1185">Reference proteome</keyword>
<reference evidence="2 3" key="1">
    <citation type="submission" date="2021-03" db="EMBL/GenBank/DDBJ databases">
        <title>Genomic Encyclopedia of Type Strains, Phase IV (KMG-IV): sequencing the most valuable type-strain genomes for metagenomic binning, comparative biology and taxonomic classification.</title>
        <authorList>
            <person name="Goeker M."/>
        </authorList>
    </citation>
    <scope>NUCLEOTIDE SEQUENCE [LARGE SCALE GENOMIC DNA]</scope>
    <source>
        <strain evidence="2 3">DSM 101953</strain>
    </source>
</reference>
<dbReference type="EMBL" id="JAGGLV010000010">
    <property type="protein sequence ID" value="MBP2113288.1"/>
    <property type="molecule type" value="Genomic_DNA"/>
</dbReference>
<evidence type="ECO:0000313" key="2">
    <source>
        <dbReference type="EMBL" id="MBP2113288.1"/>
    </source>
</evidence>
<name>A0ABS4NT98_9BACL</name>
<evidence type="ECO:0000313" key="3">
    <source>
        <dbReference type="Proteomes" id="UP000773462"/>
    </source>
</evidence>
<accession>A0ABS4NT98</accession>
<keyword evidence="1" id="KW-0812">Transmembrane</keyword>
<dbReference type="Proteomes" id="UP000773462">
    <property type="component" value="Unassembled WGS sequence"/>
</dbReference>
<proteinExistence type="predicted"/>
<organism evidence="2 3">
    <name type="scientific">Paenibacillus silagei</name>
    <dbReference type="NCBI Taxonomy" id="1670801"/>
    <lineage>
        <taxon>Bacteria</taxon>
        <taxon>Bacillati</taxon>
        <taxon>Bacillota</taxon>
        <taxon>Bacilli</taxon>
        <taxon>Bacillales</taxon>
        <taxon>Paenibacillaceae</taxon>
        <taxon>Paenibacillus</taxon>
    </lineage>
</organism>
<protein>
    <submittedName>
        <fullName evidence="2">Type III secretory pathway component EscR</fullName>
    </submittedName>
</protein>
<feature type="transmembrane region" description="Helical" evidence="1">
    <location>
        <begin position="51"/>
        <end position="74"/>
    </location>
</feature>
<keyword evidence="1" id="KW-1133">Transmembrane helix</keyword>
<feature type="transmembrane region" description="Helical" evidence="1">
    <location>
        <begin position="6"/>
        <end position="39"/>
    </location>
</feature>
<sequence length="76" mass="8112">MKAKRNIALILSFIALTGGMFISSLIGVVFGIISIALSLQQMKADRKKSLIAIIISTIAMLIPIILAVTLATILDE</sequence>
<keyword evidence="1" id="KW-0472">Membrane</keyword>
<gene>
    <name evidence="2" type="ORF">J2Z70_003447</name>
</gene>
<evidence type="ECO:0000256" key="1">
    <source>
        <dbReference type="SAM" id="Phobius"/>
    </source>
</evidence>